<reference evidence="1 2" key="1">
    <citation type="journal article" date="2016" name="Mol. Biol. Evol.">
        <title>Comparative Genomics of Early-Diverging Mushroom-Forming Fungi Provides Insights into the Origins of Lignocellulose Decay Capabilities.</title>
        <authorList>
            <person name="Nagy L.G."/>
            <person name="Riley R."/>
            <person name="Tritt A."/>
            <person name="Adam C."/>
            <person name="Daum C."/>
            <person name="Floudas D."/>
            <person name="Sun H."/>
            <person name="Yadav J.S."/>
            <person name="Pangilinan J."/>
            <person name="Larsson K.H."/>
            <person name="Matsuura K."/>
            <person name="Barry K."/>
            <person name="Labutti K."/>
            <person name="Kuo R."/>
            <person name="Ohm R.A."/>
            <person name="Bhattacharya S.S."/>
            <person name="Shirouzu T."/>
            <person name="Yoshinaga Y."/>
            <person name="Martin F.M."/>
            <person name="Grigoriev I.V."/>
            <person name="Hibbett D.S."/>
        </authorList>
    </citation>
    <scope>NUCLEOTIDE SEQUENCE [LARGE SCALE GENOMIC DNA]</scope>
    <source>
        <strain evidence="1 2">CBS 109695</strain>
    </source>
</reference>
<keyword evidence="2" id="KW-1185">Reference proteome</keyword>
<gene>
    <name evidence="1" type="ORF">FIBSPDRAFT_870433</name>
</gene>
<dbReference type="Proteomes" id="UP000076532">
    <property type="component" value="Unassembled WGS sequence"/>
</dbReference>
<dbReference type="AlphaFoldDB" id="A0A166B439"/>
<protein>
    <submittedName>
        <fullName evidence="1">Uncharacterized protein</fullName>
    </submittedName>
</protein>
<evidence type="ECO:0000313" key="1">
    <source>
        <dbReference type="EMBL" id="KZP12255.1"/>
    </source>
</evidence>
<sequence>MDFVQSLGLGDRFVFRLEEFHPLFMMHPLQIPLYGSRQAPDVMGLLSSFCGHLYSQGVRGSGLPVATWDVVCARIL</sequence>
<evidence type="ECO:0000313" key="2">
    <source>
        <dbReference type="Proteomes" id="UP000076532"/>
    </source>
</evidence>
<organism evidence="1 2">
    <name type="scientific">Athelia psychrophila</name>
    <dbReference type="NCBI Taxonomy" id="1759441"/>
    <lineage>
        <taxon>Eukaryota</taxon>
        <taxon>Fungi</taxon>
        <taxon>Dikarya</taxon>
        <taxon>Basidiomycota</taxon>
        <taxon>Agaricomycotina</taxon>
        <taxon>Agaricomycetes</taxon>
        <taxon>Agaricomycetidae</taxon>
        <taxon>Atheliales</taxon>
        <taxon>Atheliaceae</taxon>
        <taxon>Athelia</taxon>
    </lineage>
</organism>
<proteinExistence type="predicted"/>
<dbReference type="EMBL" id="KV417650">
    <property type="protein sequence ID" value="KZP12255.1"/>
    <property type="molecule type" value="Genomic_DNA"/>
</dbReference>
<name>A0A166B439_9AGAM</name>
<accession>A0A166B439</accession>